<evidence type="ECO:0000256" key="1">
    <source>
        <dbReference type="ARBA" id="ARBA00004429"/>
    </source>
</evidence>
<dbReference type="EMBL" id="CP114588">
    <property type="protein sequence ID" value="WBA07625.1"/>
    <property type="molecule type" value="Genomic_DNA"/>
</dbReference>
<keyword evidence="3 5" id="KW-0807">Transducer</keyword>
<comment type="subcellular location">
    <subcellularLocation>
        <location evidence="1">Cell inner membrane</location>
        <topology evidence="1">Multi-pass membrane protein</topology>
    </subcellularLocation>
</comment>
<name>A0AA47KIJ4_9GAMM</name>
<dbReference type="InterPro" id="IPR003660">
    <property type="entry name" value="HAMP_dom"/>
</dbReference>
<dbReference type="InterPro" id="IPR004089">
    <property type="entry name" value="MCPsignal_dom"/>
</dbReference>
<dbReference type="PROSITE" id="PS50192">
    <property type="entry name" value="T_SNARE"/>
    <property type="match status" value="1"/>
</dbReference>
<dbReference type="SUPFAM" id="SSF58104">
    <property type="entry name" value="Methyl-accepting chemotaxis protein (MCP) signaling domain"/>
    <property type="match status" value="1"/>
</dbReference>
<feature type="chain" id="PRO_5041259283" evidence="7">
    <location>
        <begin position="24"/>
        <end position="771"/>
    </location>
</feature>
<dbReference type="PANTHER" id="PTHR32089">
    <property type="entry name" value="METHYL-ACCEPTING CHEMOTAXIS PROTEIN MCPB"/>
    <property type="match status" value="1"/>
</dbReference>
<gene>
    <name evidence="11" type="ORF">N8M53_07035</name>
</gene>
<comment type="similarity">
    <text evidence="4">Belongs to the methyl-accepting chemotaxis (MCP) protein family.</text>
</comment>
<dbReference type="CDD" id="cd06225">
    <property type="entry name" value="HAMP"/>
    <property type="match status" value="1"/>
</dbReference>
<evidence type="ECO:0000259" key="9">
    <source>
        <dbReference type="PROSITE" id="PS50192"/>
    </source>
</evidence>
<dbReference type="FunFam" id="1.10.287.950:FF:000001">
    <property type="entry name" value="Methyl-accepting chemotaxis sensory transducer"/>
    <property type="match status" value="1"/>
</dbReference>
<evidence type="ECO:0000256" key="6">
    <source>
        <dbReference type="SAM" id="Phobius"/>
    </source>
</evidence>
<dbReference type="GO" id="GO:0007165">
    <property type="term" value="P:signal transduction"/>
    <property type="evidence" value="ECO:0007669"/>
    <property type="project" value="UniProtKB-KW"/>
</dbReference>
<proteinExistence type="inferred from homology"/>
<organism evidence="11 12">
    <name type="scientific">Salinivibrio kushneri</name>
    <dbReference type="NCBI Taxonomy" id="1908198"/>
    <lineage>
        <taxon>Bacteria</taxon>
        <taxon>Pseudomonadati</taxon>
        <taxon>Pseudomonadota</taxon>
        <taxon>Gammaproteobacteria</taxon>
        <taxon>Vibrionales</taxon>
        <taxon>Vibrionaceae</taxon>
        <taxon>Salinivibrio</taxon>
    </lineage>
</organism>
<keyword evidence="6" id="KW-0472">Membrane</keyword>
<dbReference type="SMART" id="SM00283">
    <property type="entry name" value="MA"/>
    <property type="match status" value="1"/>
</dbReference>
<dbReference type="CDD" id="cd11386">
    <property type="entry name" value="MCP_signal"/>
    <property type="match status" value="1"/>
</dbReference>
<dbReference type="Pfam" id="PF00015">
    <property type="entry name" value="MCPsignal"/>
    <property type="match status" value="1"/>
</dbReference>
<evidence type="ECO:0000256" key="2">
    <source>
        <dbReference type="ARBA" id="ARBA00022519"/>
    </source>
</evidence>
<feature type="domain" description="T-SNARE coiled-coil homology" evidence="9">
    <location>
        <begin position="685"/>
        <end position="747"/>
    </location>
</feature>
<evidence type="ECO:0000256" key="7">
    <source>
        <dbReference type="SAM" id="SignalP"/>
    </source>
</evidence>
<evidence type="ECO:0000259" key="8">
    <source>
        <dbReference type="PROSITE" id="PS50111"/>
    </source>
</evidence>
<feature type="signal peptide" evidence="7">
    <location>
        <begin position="1"/>
        <end position="23"/>
    </location>
</feature>
<accession>A0AA47KIJ4</accession>
<evidence type="ECO:0000256" key="3">
    <source>
        <dbReference type="ARBA" id="ARBA00023224"/>
    </source>
</evidence>
<dbReference type="InterPro" id="IPR000727">
    <property type="entry name" value="T_SNARE_dom"/>
</dbReference>
<dbReference type="Gene3D" id="1.10.287.950">
    <property type="entry name" value="Methyl-accepting chemotaxis protein"/>
    <property type="match status" value="1"/>
</dbReference>
<sequence length="771" mass="83591">MKVRTKVSAAIISACVICIVATAAVLANRTTTLFGDEMREQAISQLKAVREAKHSELTSYFSFIGQQLTSMADSTMTENAVTSFSQAYRRYSREVRTDRAARRALQDYYTDTFGDVYQARNDTNANARSNLAALAPATRTLQQFYISGSPHPLGEKDKLVTTNDGSTYDKVHTQYHPNYHRFADTFGYQDILLADANGRIVYSVAKEIDFGTSLFAGPYATSGMGDAFLEAIDAQAGDISFVDYRPYFPSYDEPASFIATPIVKNGETQGVLIFKLPIQRLSGVISGQGQWQSAGFGQSGEMFMVGPDKVLRTEARALQEDKSAYLNLLRTNGVKPDLIRRIDFTDTAAGQMPMASQSIAQALAGETGTGEERSYRNQTVYTAYSPIDVFGTRWALVNQISQQEALSQVATMQATILKATVITSLVLVVVAIVIAYILGGNIAKPMIAVTTRIKTIAEDKDLTQRLPDSGKDEMALLGRSLNDMFASFQQVIQEAHQASGLLGQASNDINQDVVTMRDRVADQVKHTHQVASAATEMATSVTDVAQYADQASNASDDITQAVNTGSQIGDDLVAQIRTLSSSMDAATATMGRLSQQSEEIGTVLDVIQAIAEQTNLLALNAAIEAARAGEQGRGFSVVAEEVRTLASRTQDSTESIRDKIAALRQETQSAVADMDTTSQTVEACVDYCQQNNAALVDIANMVTEINQMTSHIANATQQQTQVTTEISESITDIAQSAETVSQRTHDTAETVIGLSQRSSRLADTIGHFKTE</sequence>
<dbReference type="SMART" id="SM00304">
    <property type="entry name" value="HAMP"/>
    <property type="match status" value="1"/>
</dbReference>
<keyword evidence="7" id="KW-0732">Signal</keyword>
<feature type="transmembrane region" description="Helical" evidence="6">
    <location>
        <begin position="416"/>
        <end position="438"/>
    </location>
</feature>
<evidence type="ECO:0000259" key="10">
    <source>
        <dbReference type="PROSITE" id="PS50885"/>
    </source>
</evidence>
<dbReference type="PANTHER" id="PTHR32089:SF120">
    <property type="entry name" value="METHYL-ACCEPTING CHEMOTAXIS PROTEIN TLPQ"/>
    <property type="match status" value="1"/>
</dbReference>
<dbReference type="PROSITE" id="PS50885">
    <property type="entry name" value="HAMP"/>
    <property type="match status" value="1"/>
</dbReference>
<evidence type="ECO:0000256" key="5">
    <source>
        <dbReference type="PROSITE-ProRule" id="PRU00284"/>
    </source>
</evidence>
<dbReference type="GO" id="GO:0006935">
    <property type="term" value="P:chemotaxis"/>
    <property type="evidence" value="ECO:0007669"/>
    <property type="project" value="UniProtKB-ARBA"/>
</dbReference>
<dbReference type="Pfam" id="PF00672">
    <property type="entry name" value="HAMP"/>
    <property type="match status" value="1"/>
</dbReference>
<keyword evidence="6" id="KW-0812">Transmembrane</keyword>
<protein>
    <submittedName>
        <fullName evidence="11">Methyl-accepting chemotaxis protein</fullName>
    </submittedName>
</protein>
<evidence type="ECO:0000313" key="11">
    <source>
        <dbReference type="EMBL" id="WBA07625.1"/>
    </source>
</evidence>
<dbReference type="Gene3D" id="3.30.450.20">
    <property type="entry name" value="PAS domain"/>
    <property type="match status" value="1"/>
</dbReference>
<keyword evidence="2" id="KW-1003">Cell membrane</keyword>
<keyword evidence="2" id="KW-0997">Cell inner membrane</keyword>
<evidence type="ECO:0000313" key="12">
    <source>
        <dbReference type="Proteomes" id="UP001164748"/>
    </source>
</evidence>
<dbReference type="RefSeq" id="WP_269578260.1">
    <property type="nucleotide sequence ID" value="NZ_CP114588.1"/>
</dbReference>
<keyword evidence="6" id="KW-1133">Transmembrane helix</keyword>
<feature type="domain" description="HAMP" evidence="10">
    <location>
        <begin position="440"/>
        <end position="493"/>
    </location>
</feature>
<dbReference type="GO" id="GO:0005886">
    <property type="term" value="C:plasma membrane"/>
    <property type="evidence" value="ECO:0007669"/>
    <property type="project" value="UniProtKB-SubCell"/>
</dbReference>
<dbReference type="AlphaFoldDB" id="A0AA47KIJ4"/>
<feature type="domain" description="Methyl-accepting transducer" evidence="8">
    <location>
        <begin position="498"/>
        <end position="734"/>
    </location>
</feature>
<reference evidence="11" key="1">
    <citation type="submission" date="2022-09" db="EMBL/GenBank/DDBJ databases">
        <authorList>
            <person name="Li Z.-J."/>
        </authorList>
    </citation>
    <scope>NUCLEOTIDE SEQUENCE</scope>
    <source>
        <strain evidence="11">TGB11</strain>
    </source>
</reference>
<dbReference type="PROSITE" id="PS50111">
    <property type="entry name" value="CHEMOTAXIS_TRANSDUC_2"/>
    <property type="match status" value="1"/>
</dbReference>
<dbReference type="Proteomes" id="UP001164748">
    <property type="component" value="Chromosome"/>
</dbReference>
<evidence type="ECO:0000256" key="4">
    <source>
        <dbReference type="ARBA" id="ARBA00029447"/>
    </source>
</evidence>